<accession>N6W7W4</accession>
<dbReference type="AlphaFoldDB" id="N6W7W4"/>
<comment type="caution">
    <text evidence="2">The sequence shown here is derived from an EMBL/GenBank/DDBJ whole genome shotgun (WGS) entry which is preliminary data.</text>
</comment>
<feature type="region of interest" description="Disordered" evidence="1">
    <location>
        <begin position="169"/>
        <end position="189"/>
    </location>
</feature>
<dbReference type="PANTHER" id="PTHR35802:SF1">
    <property type="entry name" value="PROTEASE SYNTHASE AND SPORULATION PROTEIN PAI 2"/>
    <property type="match status" value="1"/>
</dbReference>
<sequence>MYIPKHFAQSDTNAMQQLIRDPGFGTLVTVEKGVPQANHMPFFLDDKGRLQCHVARGNPVWQQIGNAPDVLVIFQGPDAYISPSWYATKKETGKAVPTWNYQVVHAHGRASAIEDPVWLRQHLENLTHQNEHRRADAWTVADAPADYIEKMIGAIVGLDITIQRLEGKLKASQNQPEANRLGVKTGLDAEGTDSARAMGRYVP</sequence>
<reference evidence="2 3" key="1">
    <citation type="journal article" date="2013" name="Genome Announc.">
        <title>Genome Sequence of the Polycyclic Aromatic Hydrocarbon-Degrading Bacterium Strain Marinobacter nanhaiticus D15-8WT.</title>
        <authorList>
            <person name="Cui Z."/>
            <person name="Gao W."/>
            <person name="Li Q."/>
            <person name="Xu G."/>
            <person name="Zheng L."/>
        </authorList>
    </citation>
    <scope>NUCLEOTIDE SEQUENCE [LARGE SCALE GENOMIC DNA]</scope>
    <source>
        <strain evidence="2 3">D15-8W</strain>
    </source>
</reference>
<dbReference type="InterPro" id="IPR007396">
    <property type="entry name" value="TR_PAI2-type"/>
</dbReference>
<dbReference type="PATRIC" id="fig|626887.3.peg.2672"/>
<dbReference type="SUPFAM" id="SSF50475">
    <property type="entry name" value="FMN-binding split barrel"/>
    <property type="match status" value="1"/>
</dbReference>
<organism evidence="2 3">
    <name type="scientific">Marinobacter nanhaiticus D15-8W</name>
    <dbReference type="NCBI Taxonomy" id="626887"/>
    <lineage>
        <taxon>Bacteria</taxon>
        <taxon>Pseudomonadati</taxon>
        <taxon>Pseudomonadota</taxon>
        <taxon>Gammaproteobacteria</taxon>
        <taxon>Pseudomonadales</taxon>
        <taxon>Marinobacteraceae</taxon>
        <taxon>Marinobacter</taxon>
    </lineage>
</organism>
<dbReference type="PANTHER" id="PTHR35802">
    <property type="entry name" value="PROTEASE SYNTHASE AND SPORULATION PROTEIN PAI 2"/>
    <property type="match status" value="1"/>
</dbReference>
<dbReference type="InterPro" id="IPR012349">
    <property type="entry name" value="Split_barrel_FMN-bd"/>
</dbReference>
<gene>
    <name evidence="2" type="ORF">J057_13346</name>
</gene>
<dbReference type="STRING" id="626887.J057_13346"/>
<name>N6W7W4_9GAMM</name>
<proteinExistence type="predicted"/>
<evidence type="ECO:0000313" key="3">
    <source>
        <dbReference type="Proteomes" id="UP000013165"/>
    </source>
</evidence>
<dbReference type="RefSeq" id="WP_004580629.1">
    <property type="nucleotide sequence ID" value="NZ_AP028878.1"/>
</dbReference>
<evidence type="ECO:0000256" key="1">
    <source>
        <dbReference type="SAM" id="MobiDB-lite"/>
    </source>
</evidence>
<keyword evidence="3" id="KW-1185">Reference proteome</keyword>
<dbReference type="Proteomes" id="UP000013165">
    <property type="component" value="Unassembled WGS sequence"/>
</dbReference>
<dbReference type="eggNOG" id="COG2808">
    <property type="taxonomic scope" value="Bacteria"/>
</dbReference>
<dbReference type="OrthoDB" id="9794948at2"/>
<dbReference type="HOGENOM" id="CLU_065853_0_1_6"/>
<protein>
    <submittedName>
        <fullName evidence="2">FMN-binding negative transcriptional regulator</fullName>
    </submittedName>
</protein>
<dbReference type="EMBL" id="APLQ01000011">
    <property type="protein sequence ID" value="ENO16344.1"/>
    <property type="molecule type" value="Genomic_DNA"/>
</dbReference>
<dbReference type="Pfam" id="PF04299">
    <property type="entry name" value="FMN_bind_2"/>
    <property type="match status" value="1"/>
</dbReference>
<dbReference type="PIRSF" id="PIRSF010372">
    <property type="entry name" value="PaiB"/>
    <property type="match status" value="1"/>
</dbReference>
<evidence type="ECO:0000313" key="2">
    <source>
        <dbReference type="EMBL" id="ENO16344.1"/>
    </source>
</evidence>
<dbReference type="Gene3D" id="2.30.110.10">
    <property type="entry name" value="Electron Transport, Fmn-binding Protein, Chain A"/>
    <property type="match status" value="1"/>
</dbReference>